<evidence type="ECO:0000313" key="1">
    <source>
        <dbReference type="Ensembl" id="ENSACIP00000029364.1"/>
    </source>
</evidence>
<dbReference type="Ensembl" id="ENSACIT00000030142.1">
    <property type="protein sequence ID" value="ENSACIP00000029364.1"/>
    <property type="gene ID" value="ENSACIG00000022746.1"/>
</dbReference>
<dbReference type="STRING" id="61819.ENSACIP00000029364"/>
<dbReference type="OMA" id="WICRDED"/>
<organism evidence="1 2">
    <name type="scientific">Amphilophus citrinellus</name>
    <name type="common">Midas cichlid</name>
    <name type="synonym">Cichlasoma citrinellum</name>
    <dbReference type="NCBI Taxonomy" id="61819"/>
    <lineage>
        <taxon>Eukaryota</taxon>
        <taxon>Metazoa</taxon>
        <taxon>Chordata</taxon>
        <taxon>Craniata</taxon>
        <taxon>Vertebrata</taxon>
        <taxon>Euteleostomi</taxon>
        <taxon>Actinopterygii</taxon>
        <taxon>Neopterygii</taxon>
        <taxon>Teleostei</taxon>
        <taxon>Neoteleostei</taxon>
        <taxon>Acanthomorphata</taxon>
        <taxon>Ovalentaria</taxon>
        <taxon>Cichlomorphae</taxon>
        <taxon>Cichliformes</taxon>
        <taxon>Cichlidae</taxon>
        <taxon>New World cichlids</taxon>
        <taxon>Cichlasomatinae</taxon>
        <taxon>Heroini</taxon>
        <taxon>Amphilophus</taxon>
    </lineage>
</organism>
<dbReference type="PANTHER" id="PTHR31635">
    <property type="entry name" value="REVERSE TRANSCRIPTASE DOMAIN-CONTAINING PROTEIN-RELATED"/>
    <property type="match status" value="1"/>
</dbReference>
<sequence>MNILPRLLFLFQSLPINIPMDICTILNKWLSKFIWQNKRPRIRLKTLRCPKKLGGLNVPNLKKYYWAAHIRAMVTWICRDEDTIWYNMEQGDCQDIFLDIIPFVNQNTWSKNKISNQWVKFTLLTWTKIKNLPSSLCRVLPLKDSSCPCKEKVSWLKPQPPTVSLWKNRVREVYYMEQITAKLQMKSDTFIEK</sequence>
<dbReference type="GeneTree" id="ENSGT01150000287668"/>
<reference evidence="1" key="2">
    <citation type="submission" date="2025-09" db="UniProtKB">
        <authorList>
            <consortium name="Ensembl"/>
        </authorList>
    </citation>
    <scope>IDENTIFICATION</scope>
</reference>
<evidence type="ECO:0000313" key="2">
    <source>
        <dbReference type="Proteomes" id="UP000261340"/>
    </source>
</evidence>
<accession>A0A3Q0T5Q4</accession>
<dbReference type="PANTHER" id="PTHR31635:SF196">
    <property type="entry name" value="REVERSE TRANSCRIPTASE DOMAIN-CONTAINING PROTEIN-RELATED"/>
    <property type="match status" value="1"/>
</dbReference>
<dbReference type="Proteomes" id="UP000261340">
    <property type="component" value="Unplaced"/>
</dbReference>
<keyword evidence="2" id="KW-1185">Reference proteome</keyword>
<reference evidence="1" key="1">
    <citation type="submission" date="2025-08" db="UniProtKB">
        <authorList>
            <consortium name="Ensembl"/>
        </authorList>
    </citation>
    <scope>IDENTIFICATION</scope>
</reference>
<protein>
    <submittedName>
        <fullName evidence="1">Uncharacterized protein</fullName>
    </submittedName>
</protein>
<name>A0A3Q0T5Q4_AMPCI</name>
<proteinExistence type="predicted"/>
<dbReference type="AlphaFoldDB" id="A0A3Q0T5Q4"/>